<keyword evidence="2" id="KW-1185">Reference proteome</keyword>
<protein>
    <submittedName>
        <fullName evidence="1">Uncharacterized protein</fullName>
    </submittedName>
</protein>
<proteinExistence type="predicted"/>
<comment type="caution">
    <text evidence="1">The sequence shown here is derived from an EMBL/GenBank/DDBJ whole genome shotgun (WGS) entry which is preliminary data.</text>
</comment>
<dbReference type="EMBL" id="MU266423">
    <property type="protein sequence ID" value="KAH7924486.1"/>
    <property type="molecule type" value="Genomic_DNA"/>
</dbReference>
<name>A0ACB8BF81_9AGAM</name>
<evidence type="ECO:0000313" key="1">
    <source>
        <dbReference type="EMBL" id="KAH7924486.1"/>
    </source>
</evidence>
<accession>A0ACB8BF81</accession>
<evidence type="ECO:0000313" key="2">
    <source>
        <dbReference type="Proteomes" id="UP000790709"/>
    </source>
</evidence>
<dbReference type="Proteomes" id="UP000790709">
    <property type="component" value="Unassembled WGS sequence"/>
</dbReference>
<reference evidence="1" key="1">
    <citation type="journal article" date="2021" name="New Phytol.">
        <title>Evolutionary innovations through gain and loss of genes in the ectomycorrhizal Boletales.</title>
        <authorList>
            <person name="Wu G."/>
            <person name="Miyauchi S."/>
            <person name="Morin E."/>
            <person name="Kuo A."/>
            <person name="Drula E."/>
            <person name="Varga T."/>
            <person name="Kohler A."/>
            <person name="Feng B."/>
            <person name="Cao Y."/>
            <person name="Lipzen A."/>
            <person name="Daum C."/>
            <person name="Hundley H."/>
            <person name="Pangilinan J."/>
            <person name="Johnson J."/>
            <person name="Barry K."/>
            <person name="LaButti K."/>
            <person name="Ng V."/>
            <person name="Ahrendt S."/>
            <person name="Min B."/>
            <person name="Choi I.G."/>
            <person name="Park H."/>
            <person name="Plett J.M."/>
            <person name="Magnuson J."/>
            <person name="Spatafora J.W."/>
            <person name="Nagy L.G."/>
            <person name="Henrissat B."/>
            <person name="Grigoriev I.V."/>
            <person name="Yang Z.L."/>
            <person name="Xu J."/>
            <person name="Martin F.M."/>
        </authorList>
    </citation>
    <scope>NUCLEOTIDE SEQUENCE</scope>
    <source>
        <strain evidence="1">KUC20120723A-06</strain>
    </source>
</reference>
<gene>
    <name evidence="1" type="ORF">BV22DRAFT_1129788</name>
</gene>
<sequence>MSSLYDPSDLAAATDLRKINYVYGNSIVFIEPPFTSHNSHEVSVAAAWTLDYMLQLGDEIAFLGNTKWGKVKVLYCLARYVPFFLIGMNLYQSLKANLNPEMCHPLYEAGACLSGVSLVCSECIFFLRAYALWARNRKVLLVLSCSLVVLVVAVIVVLFTYQSSIKFTVPPVPVITGCYRTGQDNVLFIAYLLLLVFELGAVEFAVCLTPSLLKRSG</sequence>
<organism evidence="1 2">
    <name type="scientific">Leucogyrophana mollusca</name>
    <dbReference type="NCBI Taxonomy" id="85980"/>
    <lineage>
        <taxon>Eukaryota</taxon>
        <taxon>Fungi</taxon>
        <taxon>Dikarya</taxon>
        <taxon>Basidiomycota</taxon>
        <taxon>Agaricomycotina</taxon>
        <taxon>Agaricomycetes</taxon>
        <taxon>Agaricomycetidae</taxon>
        <taxon>Boletales</taxon>
        <taxon>Boletales incertae sedis</taxon>
        <taxon>Leucogyrophana</taxon>
    </lineage>
</organism>